<evidence type="ECO:0000313" key="9">
    <source>
        <dbReference type="EMBL" id="SHE91651.1"/>
    </source>
</evidence>
<evidence type="ECO:0000256" key="6">
    <source>
        <dbReference type="ARBA" id="ARBA00022967"/>
    </source>
</evidence>
<keyword evidence="7" id="KW-0472">Membrane</keyword>
<dbReference type="EMBL" id="FQUP01000001">
    <property type="protein sequence ID" value="SHE91651.1"/>
    <property type="molecule type" value="Genomic_DNA"/>
</dbReference>
<keyword evidence="4" id="KW-0547">Nucleotide-binding</keyword>
<keyword evidence="10" id="KW-1185">Reference proteome</keyword>
<evidence type="ECO:0000256" key="3">
    <source>
        <dbReference type="ARBA" id="ARBA00022597"/>
    </source>
</evidence>
<dbReference type="Pfam" id="PF00005">
    <property type="entry name" value="ABC_tran"/>
    <property type="match status" value="2"/>
</dbReference>
<evidence type="ECO:0000256" key="1">
    <source>
        <dbReference type="ARBA" id="ARBA00022448"/>
    </source>
</evidence>
<dbReference type="PANTHER" id="PTHR43790:SF3">
    <property type="entry name" value="D-ALLOSE IMPORT ATP-BINDING PROTEIN ALSA-RELATED"/>
    <property type="match status" value="1"/>
</dbReference>
<evidence type="ECO:0000256" key="7">
    <source>
        <dbReference type="ARBA" id="ARBA00023136"/>
    </source>
</evidence>
<name>A0A1M4XE31_9HYPH</name>
<dbReference type="CDD" id="cd03215">
    <property type="entry name" value="ABC_Carb_Monos_II"/>
    <property type="match status" value="1"/>
</dbReference>
<dbReference type="GO" id="GO:0005524">
    <property type="term" value="F:ATP binding"/>
    <property type="evidence" value="ECO:0007669"/>
    <property type="project" value="UniProtKB-KW"/>
</dbReference>
<dbReference type="SUPFAM" id="SSF52540">
    <property type="entry name" value="P-loop containing nucleoside triphosphate hydrolases"/>
    <property type="match status" value="2"/>
</dbReference>
<keyword evidence="3 9" id="KW-0762">Sugar transport</keyword>
<dbReference type="PROSITE" id="PS50893">
    <property type="entry name" value="ABC_TRANSPORTER_2"/>
    <property type="match status" value="2"/>
</dbReference>
<proteinExistence type="predicted"/>
<dbReference type="PANTHER" id="PTHR43790">
    <property type="entry name" value="CARBOHYDRATE TRANSPORT ATP-BINDING PROTEIN MG119-RELATED"/>
    <property type="match status" value="1"/>
</dbReference>
<evidence type="ECO:0000256" key="2">
    <source>
        <dbReference type="ARBA" id="ARBA00022475"/>
    </source>
</evidence>
<dbReference type="InterPro" id="IPR003439">
    <property type="entry name" value="ABC_transporter-like_ATP-bd"/>
</dbReference>
<dbReference type="CDD" id="cd03216">
    <property type="entry name" value="ABC_Carb_Monos_I"/>
    <property type="match status" value="1"/>
</dbReference>
<protein>
    <submittedName>
        <fullName evidence="9">Simple sugar transport system ATP-binding protein</fullName>
    </submittedName>
</protein>
<organism evidence="9 10">
    <name type="scientific">Kaistia soli DSM 19436</name>
    <dbReference type="NCBI Taxonomy" id="1122133"/>
    <lineage>
        <taxon>Bacteria</taxon>
        <taxon>Pseudomonadati</taxon>
        <taxon>Pseudomonadota</taxon>
        <taxon>Alphaproteobacteria</taxon>
        <taxon>Hyphomicrobiales</taxon>
        <taxon>Kaistiaceae</taxon>
        <taxon>Kaistia</taxon>
    </lineage>
</organism>
<evidence type="ECO:0000259" key="8">
    <source>
        <dbReference type="PROSITE" id="PS50893"/>
    </source>
</evidence>
<dbReference type="OrthoDB" id="9805029at2"/>
<dbReference type="GO" id="GO:0016887">
    <property type="term" value="F:ATP hydrolysis activity"/>
    <property type="evidence" value="ECO:0007669"/>
    <property type="project" value="InterPro"/>
</dbReference>
<evidence type="ECO:0000313" key="10">
    <source>
        <dbReference type="Proteomes" id="UP000184485"/>
    </source>
</evidence>
<dbReference type="Gene3D" id="3.40.50.300">
    <property type="entry name" value="P-loop containing nucleotide triphosphate hydrolases"/>
    <property type="match status" value="2"/>
</dbReference>
<accession>A0A1M4XE31</accession>
<dbReference type="SMART" id="SM00382">
    <property type="entry name" value="AAA"/>
    <property type="match status" value="2"/>
</dbReference>
<keyword evidence="1" id="KW-0813">Transport</keyword>
<dbReference type="STRING" id="1122133.SAMN02745157_1225"/>
<keyword evidence="5 9" id="KW-0067">ATP-binding</keyword>
<feature type="domain" description="ABC transporter" evidence="8">
    <location>
        <begin position="49"/>
        <end position="287"/>
    </location>
</feature>
<sequence>MLRKGLLAPIRANRPSHSSKAIRQRKTSTNRTLTALSTLSPSSAAPFAVAVSGVEKAFGPTRALAGADLAVRPGEVVALMGANGAGKSTLVKIISGSLAPDAGTITLGGRTVSFASPREAKAAGVATVHQATDQAGAGGLTVAENLLLDEFCGRGPLFVSGRSIRKRAAAIAAALDLDLPLDRDFIDLRPAERQLIAIARAVAAKASVLILDEPTSSLSTAEAERLFTIIRRLAASGMAILYISHRLGDLAAIADRAVVLRGGVIVGEFAQPIDFPAAVTAMIGRRLEAAAHSGEASTAPSILSIRNARLVPGARPFDLDLRSGEVVAITGTLGSGKSRLLRVLFGLTQLDQGTVTLDGAPWLSSGPAASIAGGVFMVAEDRWASSLLPPETPGASIAGTIALPHLPRWFPSGILDTMRERAVGNDAIRRLGIKAKNADDTLDQLSGGNQQKVVLARWQAAPCRLLLLDEPFQGVDVGARADLITAIRNSQSASATLIATSDTEEALEVADRILVMRDHSLFAADDGHGSLTAAIGSVETAETRTQP</sequence>
<dbReference type="InterPro" id="IPR027417">
    <property type="entry name" value="P-loop_NTPase"/>
</dbReference>
<dbReference type="InterPro" id="IPR003593">
    <property type="entry name" value="AAA+_ATPase"/>
</dbReference>
<gene>
    <name evidence="9" type="ORF">SAMN02745157_1225</name>
</gene>
<dbReference type="Proteomes" id="UP000184485">
    <property type="component" value="Unassembled WGS sequence"/>
</dbReference>
<dbReference type="AlphaFoldDB" id="A0A1M4XE31"/>
<keyword evidence="6" id="KW-1278">Translocase</keyword>
<reference evidence="9 10" key="1">
    <citation type="submission" date="2016-11" db="EMBL/GenBank/DDBJ databases">
        <authorList>
            <person name="Jaros S."/>
            <person name="Januszkiewicz K."/>
            <person name="Wedrychowicz H."/>
        </authorList>
    </citation>
    <scope>NUCLEOTIDE SEQUENCE [LARGE SCALE GENOMIC DNA]</scope>
    <source>
        <strain evidence="9 10">DSM 19436</strain>
    </source>
</reference>
<evidence type="ECO:0000256" key="5">
    <source>
        <dbReference type="ARBA" id="ARBA00022840"/>
    </source>
</evidence>
<keyword evidence="2" id="KW-1003">Cell membrane</keyword>
<dbReference type="InterPro" id="IPR050107">
    <property type="entry name" value="ABC_carbohydrate_import_ATPase"/>
</dbReference>
<feature type="domain" description="ABC transporter" evidence="8">
    <location>
        <begin position="297"/>
        <end position="543"/>
    </location>
</feature>
<evidence type="ECO:0000256" key="4">
    <source>
        <dbReference type="ARBA" id="ARBA00022741"/>
    </source>
</evidence>